<feature type="compositionally biased region" description="Low complexity" evidence="1">
    <location>
        <begin position="33"/>
        <end position="56"/>
    </location>
</feature>
<feature type="region of interest" description="Disordered" evidence="1">
    <location>
        <begin position="31"/>
        <end position="59"/>
    </location>
</feature>
<name>A0ABR2I6V7_9EUKA</name>
<dbReference type="Proteomes" id="UP001470230">
    <property type="component" value="Unassembled WGS sequence"/>
</dbReference>
<accession>A0ABR2I6V7</accession>
<evidence type="ECO:0000313" key="3">
    <source>
        <dbReference type="Proteomes" id="UP001470230"/>
    </source>
</evidence>
<proteinExistence type="predicted"/>
<sequence length="279" mass="32281">MSKEKQNKDIYINDIKEFFCCNKFIGCPKQLDPSPESNSEPQNQSNNLSQQNGQEEQAIESKNGNSIDLLWISKEFEDIFDIQNYGIRPEIHKFPDSSSPKSLKIGSSIEIELVDLYQIKSQKAIMDLKEPILSLHTIEINPIILVGIGNKMRLTVIGYNNNNNTFQVISKFFLNFLEKESTNGDSEKQEVRSFLSDRKKLKMYENQEITAMSVEIDDKTKNKNLTFFTVNNFCVTYTIEQFYKLIVKNAVISKRKIYQFLQKNVQAPDSKEKNQNDES</sequence>
<evidence type="ECO:0000313" key="2">
    <source>
        <dbReference type="EMBL" id="KAK8857956.1"/>
    </source>
</evidence>
<dbReference type="EMBL" id="JAPFFF010000019">
    <property type="protein sequence ID" value="KAK8857956.1"/>
    <property type="molecule type" value="Genomic_DNA"/>
</dbReference>
<protein>
    <submittedName>
        <fullName evidence="2">Uncharacterized protein</fullName>
    </submittedName>
</protein>
<keyword evidence="3" id="KW-1185">Reference proteome</keyword>
<comment type="caution">
    <text evidence="2">The sequence shown here is derived from an EMBL/GenBank/DDBJ whole genome shotgun (WGS) entry which is preliminary data.</text>
</comment>
<organism evidence="2 3">
    <name type="scientific">Tritrichomonas musculus</name>
    <dbReference type="NCBI Taxonomy" id="1915356"/>
    <lineage>
        <taxon>Eukaryota</taxon>
        <taxon>Metamonada</taxon>
        <taxon>Parabasalia</taxon>
        <taxon>Tritrichomonadida</taxon>
        <taxon>Tritrichomonadidae</taxon>
        <taxon>Tritrichomonas</taxon>
    </lineage>
</organism>
<evidence type="ECO:0000256" key="1">
    <source>
        <dbReference type="SAM" id="MobiDB-lite"/>
    </source>
</evidence>
<reference evidence="2 3" key="1">
    <citation type="submission" date="2024-04" db="EMBL/GenBank/DDBJ databases">
        <title>Tritrichomonas musculus Genome.</title>
        <authorList>
            <person name="Alves-Ferreira E."/>
            <person name="Grigg M."/>
            <person name="Lorenzi H."/>
            <person name="Galac M."/>
        </authorList>
    </citation>
    <scope>NUCLEOTIDE SEQUENCE [LARGE SCALE GENOMIC DNA]</scope>
    <source>
        <strain evidence="2 3">EAF2021</strain>
    </source>
</reference>
<gene>
    <name evidence="2" type="ORF">M9Y10_013055</name>
</gene>